<evidence type="ECO:0000313" key="2">
    <source>
        <dbReference type="Proteomes" id="UP000050360"/>
    </source>
</evidence>
<name>A0A0P8AH38_9EURY</name>
<evidence type="ECO:0000313" key="1">
    <source>
        <dbReference type="EMBL" id="KPQ43737.1"/>
    </source>
</evidence>
<accession>A0A0P8AH38</accession>
<gene>
    <name evidence="1" type="ORF">MPEBLZ_01704</name>
</gene>
<reference evidence="1 2" key="1">
    <citation type="submission" date="2015-09" db="EMBL/GenBank/DDBJ databases">
        <title>A metagenomics-based metabolic model of nitrate-dependent anaerobic oxidation of methane by Methanoperedens-like archaea.</title>
        <authorList>
            <person name="Arshad A."/>
            <person name="Speth D.R."/>
            <person name="De Graaf R.M."/>
            <person name="Op Den Camp H.J."/>
            <person name="Jetten M.S."/>
            <person name="Welte C.U."/>
        </authorList>
    </citation>
    <scope>NUCLEOTIDE SEQUENCE [LARGE SCALE GENOMIC DNA]</scope>
</reference>
<proteinExistence type="predicted"/>
<protein>
    <recommendedName>
        <fullName evidence="3">Transcriptional regulator</fullName>
    </recommendedName>
</protein>
<sequence>MTERQRILYSIEKMKKRGACRFIYKNLAKDAEANLTNVYKIIQSLKKQGEVKLIGGKGITGDPYQFEIILKK</sequence>
<dbReference type="AlphaFoldDB" id="A0A0P8AH38"/>
<comment type="caution">
    <text evidence="1">The sequence shown here is derived from an EMBL/GenBank/DDBJ whole genome shotgun (WGS) entry which is preliminary data.</text>
</comment>
<organism evidence="1 2">
    <name type="scientific">Candidatus Methanoperedens nitratireducens</name>
    <dbReference type="NCBI Taxonomy" id="1392998"/>
    <lineage>
        <taxon>Archaea</taxon>
        <taxon>Methanobacteriati</taxon>
        <taxon>Methanobacteriota</taxon>
        <taxon>Stenosarchaea group</taxon>
        <taxon>Methanomicrobia</taxon>
        <taxon>Methanosarcinales</taxon>
        <taxon>ANME-2 cluster</taxon>
        <taxon>Candidatus Methanoperedentaceae</taxon>
        <taxon>Candidatus Methanoperedens</taxon>
    </lineage>
</organism>
<evidence type="ECO:0008006" key="3">
    <source>
        <dbReference type="Google" id="ProtNLM"/>
    </source>
</evidence>
<dbReference type="Proteomes" id="UP000050360">
    <property type="component" value="Unassembled WGS sequence"/>
</dbReference>
<dbReference type="EMBL" id="LKCM01000130">
    <property type="protein sequence ID" value="KPQ43737.1"/>
    <property type="molecule type" value="Genomic_DNA"/>
</dbReference>